<evidence type="ECO:0000256" key="2">
    <source>
        <dbReference type="ARBA" id="ARBA00006997"/>
    </source>
</evidence>
<feature type="binding site" evidence="11">
    <location>
        <position position="47"/>
    </location>
    <ligand>
        <name>Mg(2+)</name>
        <dbReference type="ChEBI" id="CHEBI:18420"/>
    </ligand>
</feature>
<keyword evidence="4 11" id="KW-0028">Amino-acid biosynthesis</keyword>
<sequence length="215" mass="24258">MSIQTCPGDGTISLPAGCLSHFTMSPSGSHNRHRHIILIGLMGCGKTTVGRELSKLRGTPFLDTDFVIEEQLGRNIADIFSDEGEDYFRKLETTLLRYLVQEKTDASYIISTGGGIVIRPENRTLLRQLGYNVWLNVDVPVLIQRTARANNRPLLHNVDPAERLKTLFATRRPMYEETAHDQFDTSALELHEVARMINQGAERHFSRPDTGRPEE</sequence>
<evidence type="ECO:0000256" key="1">
    <source>
        <dbReference type="ARBA" id="ARBA00004842"/>
    </source>
</evidence>
<dbReference type="PROSITE" id="PS01128">
    <property type="entry name" value="SHIKIMATE_KINASE"/>
    <property type="match status" value="1"/>
</dbReference>
<dbReference type="Gene3D" id="3.40.50.300">
    <property type="entry name" value="P-loop containing nucleotide triphosphate hydrolases"/>
    <property type="match status" value="1"/>
</dbReference>
<evidence type="ECO:0000313" key="12">
    <source>
        <dbReference type="EMBL" id="SEH71553.1"/>
    </source>
</evidence>
<dbReference type="EMBL" id="LT629973">
    <property type="protein sequence ID" value="SEH71553.1"/>
    <property type="molecule type" value="Genomic_DNA"/>
</dbReference>
<evidence type="ECO:0000256" key="3">
    <source>
        <dbReference type="ARBA" id="ARBA00012154"/>
    </source>
</evidence>
<dbReference type="OrthoDB" id="9800332at2"/>
<feature type="binding site" evidence="11">
    <location>
        <position position="65"/>
    </location>
    <ligand>
        <name>substrate</name>
    </ligand>
</feature>
<keyword evidence="7 11" id="KW-0418">Kinase</keyword>
<accession>A0A1H6KI40</accession>
<proteinExistence type="inferred from homology"/>
<feature type="binding site" evidence="11">
    <location>
        <position position="89"/>
    </location>
    <ligand>
        <name>substrate</name>
    </ligand>
</feature>
<dbReference type="InterPro" id="IPR023000">
    <property type="entry name" value="Shikimate_kinase_CS"/>
</dbReference>
<dbReference type="PANTHER" id="PTHR21087">
    <property type="entry name" value="SHIKIMATE KINASE"/>
    <property type="match status" value="1"/>
</dbReference>
<keyword evidence="11" id="KW-0963">Cytoplasm</keyword>
<comment type="function">
    <text evidence="11">Catalyzes the specific phosphorylation of the 3-hydroxyl group of shikimic acid using ATP as a cosubstrate.</text>
</comment>
<keyword evidence="13" id="KW-1185">Reference proteome</keyword>
<keyword evidence="6 11" id="KW-0547">Nucleotide-binding</keyword>
<name>A0A1H6KI40_9BACT</name>
<dbReference type="Pfam" id="PF01202">
    <property type="entry name" value="SKI"/>
    <property type="match status" value="1"/>
</dbReference>
<dbReference type="PANTHER" id="PTHR21087:SF16">
    <property type="entry name" value="SHIKIMATE KINASE 1, CHLOROPLASTIC"/>
    <property type="match status" value="1"/>
</dbReference>
<comment type="subcellular location">
    <subcellularLocation>
        <location evidence="11">Cytoplasm</location>
    </subcellularLocation>
</comment>
<reference evidence="13" key="1">
    <citation type="submission" date="2016-09" db="EMBL/GenBank/DDBJ databases">
        <authorList>
            <person name="Koehorst J."/>
        </authorList>
    </citation>
    <scope>NUCLEOTIDE SEQUENCE [LARGE SCALE GENOMIC DNA]</scope>
</reference>
<feature type="binding site" evidence="11">
    <location>
        <position position="171"/>
    </location>
    <ligand>
        <name>substrate</name>
    </ligand>
</feature>
<evidence type="ECO:0000256" key="5">
    <source>
        <dbReference type="ARBA" id="ARBA00022679"/>
    </source>
</evidence>
<gene>
    <name evidence="11" type="primary">aroK</name>
    <name evidence="12" type="ORF">PYTT_0181</name>
</gene>
<comment type="cofactor">
    <cofactor evidence="11">
        <name>Mg(2+)</name>
        <dbReference type="ChEBI" id="CHEBI:18420"/>
    </cofactor>
    <text evidence="11">Binds 1 Mg(2+) ion per subunit.</text>
</comment>
<dbReference type="GO" id="GO:0005829">
    <property type="term" value="C:cytosol"/>
    <property type="evidence" value="ECO:0007669"/>
    <property type="project" value="TreeGrafter"/>
</dbReference>
<dbReference type="PRINTS" id="PR01100">
    <property type="entry name" value="SHIKIMTKNASE"/>
</dbReference>
<dbReference type="InterPro" id="IPR000623">
    <property type="entry name" value="Shikimate_kinase/TSH1"/>
</dbReference>
<keyword evidence="11" id="KW-0479">Metal-binding</keyword>
<dbReference type="UniPathway" id="UPA00053">
    <property type="reaction ID" value="UER00088"/>
</dbReference>
<comment type="caution">
    <text evidence="11">Lacks conserved residue(s) required for the propagation of feature annotation.</text>
</comment>
<protein>
    <recommendedName>
        <fullName evidence="3 11">Shikimate kinase</fullName>
        <shortName evidence="11">SK</shortName>
        <ecNumber evidence="3 11">2.7.1.71</ecNumber>
    </recommendedName>
</protein>
<dbReference type="GO" id="GO:0005524">
    <property type="term" value="F:ATP binding"/>
    <property type="evidence" value="ECO:0007669"/>
    <property type="project" value="UniProtKB-UniRule"/>
</dbReference>
<evidence type="ECO:0000256" key="11">
    <source>
        <dbReference type="HAMAP-Rule" id="MF_00109"/>
    </source>
</evidence>
<dbReference type="GO" id="GO:0009073">
    <property type="term" value="P:aromatic amino acid family biosynthetic process"/>
    <property type="evidence" value="ECO:0007669"/>
    <property type="project" value="UniProtKB-KW"/>
</dbReference>
<evidence type="ECO:0000256" key="6">
    <source>
        <dbReference type="ARBA" id="ARBA00022741"/>
    </source>
</evidence>
<comment type="similarity">
    <text evidence="2 11">Belongs to the shikimate kinase family.</text>
</comment>
<evidence type="ECO:0000313" key="13">
    <source>
        <dbReference type="Proteomes" id="UP000176204"/>
    </source>
</evidence>
<comment type="catalytic activity">
    <reaction evidence="10 11">
        <text>shikimate + ATP = 3-phosphoshikimate + ADP + H(+)</text>
        <dbReference type="Rhea" id="RHEA:13121"/>
        <dbReference type="ChEBI" id="CHEBI:15378"/>
        <dbReference type="ChEBI" id="CHEBI:30616"/>
        <dbReference type="ChEBI" id="CHEBI:36208"/>
        <dbReference type="ChEBI" id="CHEBI:145989"/>
        <dbReference type="ChEBI" id="CHEBI:456216"/>
        <dbReference type="EC" id="2.7.1.71"/>
    </reaction>
</comment>
<dbReference type="GO" id="GO:0008652">
    <property type="term" value="P:amino acid biosynthetic process"/>
    <property type="evidence" value="ECO:0007669"/>
    <property type="project" value="UniProtKB-KW"/>
</dbReference>
<dbReference type="RefSeq" id="WP_083076366.1">
    <property type="nucleotide sequence ID" value="NZ_LIGX01000002.1"/>
</dbReference>
<dbReference type="AlphaFoldDB" id="A0A1H6KI40"/>
<keyword evidence="5 11" id="KW-0808">Transferase</keyword>
<feature type="binding site" evidence="11">
    <location>
        <position position="152"/>
    </location>
    <ligand>
        <name>ATP</name>
        <dbReference type="ChEBI" id="CHEBI:30616"/>
    </ligand>
</feature>
<organism evidence="12 13">
    <name type="scientific">Akkermansia glycaniphila</name>
    <dbReference type="NCBI Taxonomy" id="1679444"/>
    <lineage>
        <taxon>Bacteria</taxon>
        <taxon>Pseudomonadati</taxon>
        <taxon>Verrucomicrobiota</taxon>
        <taxon>Verrucomicrobiia</taxon>
        <taxon>Verrucomicrobiales</taxon>
        <taxon>Akkermansiaceae</taxon>
        <taxon>Akkermansia</taxon>
    </lineage>
</organism>
<dbReference type="GO" id="GO:0004765">
    <property type="term" value="F:shikimate kinase activity"/>
    <property type="evidence" value="ECO:0007669"/>
    <property type="project" value="UniProtKB-UniRule"/>
</dbReference>
<dbReference type="KEGG" id="agl:PYTT_0181"/>
<dbReference type="HAMAP" id="MF_00109">
    <property type="entry name" value="Shikimate_kinase"/>
    <property type="match status" value="1"/>
</dbReference>
<keyword evidence="8 11" id="KW-0067">ATP-binding</keyword>
<evidence type="ECO:0000256" key="4">
    <source>
        <dbReference type="ARBA" id="ARBA00022605"/>
    </source>
</evidence>
<evidence type="ECO:0000256" key="9">
    <source>
        <dbReference type="ARBA" id="ARBA00023141"/>
    </source>
</evidence>
<comment type="subunit">
    <text evidence="11">Monomer.</text>
</comment>
<feature type="binding site" evidence="11">
    <location>
        <position position="114"/>
    </location>
    <ligand>
        <name>substrate</name>
    </ligand>
</feature>
<dbReference type="InterPro" id="IPR027417">
    <property type="entry name" value="P-loop_NTPase"/>
</dbReference>
<dbReference type="STRING" id="1679444.PYTT_0181"/>
<dbReference type="Proteomes" id="UP000176204">
    <property type="component" value="Chromosome I"/>
</dbReference>
<dbReference type="SUPFAM" id="SSF52540">
    <property type="entry name" value="P-loop containing nucleoside triphosphate hydrolases"/>
    <property type="match status" value="1"/>
</dbReference>
<dbReference type="EC" id="2.7.1.71" evidence="3 11"/>
<dbReference type="CDD" id="cd00464">
    <property type="entry name" value="SK"/>
    <property type="match status" value="1"/>
</dbReference>
<evidence type="ECO:0000256" key="8">
    <source>
        <dbReference type="ARBA" id="ARBA00022840"/>
    </source>
</evidence>
<keyword evidence="11" id="KW-0460">Magnesium</keyword>
<evidence type="ECO:0000256" key="7">
    <source>
        <dbReference type="ARBA" id="ARBA00022777"/>
    </source>
</evidence>
<dbReference type="GO" id="GO:0000287">
    <property type="term" value="F:magnesium ion binding"/>
    <property type="evidence" value="ECO:0007669"/>
    <property type="project" value="UniProtKB-UniRule"/>
</dbReference>
<dbReference type="InterPro" id="IPR031322">
    <property type="entry name" value="Shikimate/glucono_kinase"/>
</dbReference>
<comment type="pathway">
    <text evidence="1 11">Metabolic intermediate biosynthesis; chorismate biosynthesis; chorismate from D-erythrose 4-phosphate and phosphoenolpyruvate: step 5/7.</text>
</comment>
<evidence type="ECO:0000256" key="10">
    <source>
        <dbReference type="ARBA" id="ARBA00048567"/>
    </source>
</evidence>
<keyword evidence="9 11" id="KW-0057">Aromatic amino acid biosynthesis</keyword>
<feature type="binding site" evidence="11">
    <location>
        <begin position="43"/>
        <end position="48"/>
    </location>
    <ligand>
        <name>ATP</name>
        <dbReference type="ChEBI" id="CHEBI:30616"/>
    </ligand>
</feature>
<dbReference type="GO" id="GO:0009423">
    <property type="term" value="P:chorismate biosynthetic process"/>
    <property type="evidence" value="ECO:0007669"/>
    <property type="project" value="UniProtKB-UniRule"/>
</dbReference>